<evidence type="ECO:0000313" key="6">
    <source>
        <dbReference type="Proteomes" id="UP000294813"/>
    </source>
</evidence>
<dbReference type="PANTHER" id="PTHR30408:SF12">
    <property type="entry name" value="TYPE I RESTRICTION ENZYME MJAVIII SPECIFICITY SUBUNIT"/>
    <property type="match status" value="1"/>
</dbReference>
<dbReference type="Pfam" id="PF01420">
    <property type="entry name" value="Methylase_S"/>
    <property type="match status" value="1"/>
</dbReference>
<gene>
    <name evidence="5" type="ORF">EDD73_1464</name>
</gene>
<sequence>MRKLKIGDVGKIITGKTPKTSVTEYYNDEFPFITPADFSELKAIRNTSKKISMLGLNSIKNCLIPKHSICVTCIGSDMGKVAITEIDSATNQQINSVVPYEDFDPDFIYYAIKYASPHIKLMGETSTAVPIINKKDFSKVEIFCPETKEEQVSIANQLAIYDRKIEKNVIHMMLLKEIVSVVYKNWFNDFNYLSSTGELVKNKNLNRDVPSGWNVLQFKDFLTPNSEKIGDVDAPIYSTTNKGITFRDEKFNKNLTKSQKNNKKVVKDDLIFGLSREILNFGVFTDEIGSVSPAYQIFKIDQSVILPFILELEIRINMSRYMDILQLGAREGQGIRKDYLLHKHFLVPKMEVQQEFSKIYIVMQKKISKLKEENDVLSEIRDTLLPKLMSRELPVEVDEANV</sequence>
<evidence type="ECO:0000256" key="3">
    <source>
        <dbReference type="ARBA" id="ARBA00023125"/>
    </source>
</evidence>
<evidence type="ECO:0000256" key="2">
    <source>
        <dbReference type="ARBA" id="ARBA00022747"/>
    </source>
</evidence>
<name>A0A4R2R9H3_9FIRM</name>
<accession>A0A4R2R9H3</accession>
<dbReference type="RefSeq" id="WP_131921023.1">
    <property type="nucleotide sequence ID" value="NZ_JAOQNU010000047.1"/>
</dbReference>
<dbReference type="GO" id="GO:0003677">
    <property type="term" value="F:DNA binding"/>
    <property type="evidence" value="ECO:0007669"/>
    <property type="project" value="UniProtKB-KW"/>
</dbReference>
<dbReference type="GO" id="GO:0009307">
    <property type="term" value="P:DNA restriction-modification system"/>
    <property type="evidence" value="ECO:0007669"/>
    <property type="project" value="UniProtKB-KW"/>
</dbReference>
<feature type="domain" description="Type I restriction modification DNA specificity" evidence="4">
    <location>
        <begin position="4"/>
        <end position="168"/>
    </location>
</feature>
<dbReference type="Proteomes" id="UP000294813">
    <property type="component" value="Unassembled WGS sequence"/>
</dbReference>
<keyword evidence="3" id="KW-0238">DNA-binding</keyword>
<dbReference type="Gene3D" id="1.10.287.1120">
    <property type="entry name" value="Bipartite methylase S protein"/>
    <property type="match status" value="1"/>
</dbReference>
<dbReference type="SUPFAM" id="SSF116734">
    <property type="entry name" value="DNA methylase specificity domain"/>
    <property type="match status" value="2"/>
</dbReference>
<dbReference type="PANTHER" id="PTHR30408">
    <property type="entry name" value="TYPE-1 RESTRICTION ENZYME ECOKI SPECIFICITY PROTEIN"/>
    <property type="match status" value="1"/>
</dbReference>
<keyword evidence="2" id="KW-0680">Restriction system</keyword>
<dbReference type="InterPro" id="IPR000055">
    <property type="entry name" value="Restrct_endonuc_typeI_TRD"/>
</dbReference>
<dbReference type="OrthoDB" id="9811611at2"/>
<dbReference type="CDD" id="cd17516">
    <property type="entry name" value="RMtype1_S_HinAWORF1578P-TRD2-CR2_like"/>
    <property type="match status" value="1"/>
</dbReference>
<dbReference type="EMBL" id="SLXT01000046">
    <property type="protein sequence ID" value="TCP59882.1"/>
    <property type="molecule type" value="Genomic_DNA"/>
</dbReference>
<comment type="caution">
    <text evidence="5">The sequence shown here is derived from an EMBL/GenBank/DDBJ whole genome shotgun (WGS) entry which is preliminary data.</text>
</comment>
<evidence type="ECO:0000313" key="5">
    <source>
        <dbReference type="EMBL" id="TCP59882.1"/>
    </source>
</evidence>
<proteinExistence type="inferred from homology"/>
<evidence type="ECO:0000259" key="4">
    <source>
        <dbReference type="Pfam" id="PF01420"/>
    </source>
</evidence>
<dbReference type="InterPro" id="IPR052021">
    <property type="entry name" value="Type-I_RS_S_subunit"/>
</dbReference>
<dbReference type="AlphaFoldDB" id="A0A4R2R9H3"/>
<dbReference type="Gene3D" id="3.90.220.20">
    <property type="entry name" value="DNA methylase specificity domains"/>
    <property type="match status" value="2"/>
</dbReference>
<organism evidence="5 6">
    <name type="scientific">Heliophilum fasciatum</name>
    <dbReference type="NCBI Taxonomy" id="35700"/>
    <lineage>
        <taxon>Bacteria</taxon>
        <taxon>Bacillati</taxon>
        <taxon>Bacillota</taxon>
        <taxon>Clostridia</taxon>
        <taxon>Eubacteriales</taxon>
        <taxon>Heliobacteriaceae</taxon>
        <taxon>Heliophilum</taxon>
    </lineage>
</organism>
<protein>
    <submittedName>
        <fullName evidence="5">Type I restriction enzyme S subunit</fullName>
    </submittedName>
</protein>
<keyword evidence="6" id="KW-1185">Reference proteome</keyword>
<reference evidence="5 6" key="1">
    <citation type="submission" date="2019-03" db="EMBL/GenBank/DDBJ databases">
        <title>Genomic Encyclopedia of Type Strains, Phase IV (KMG-IV): sequencing the most valuable type-strain genomes for metagenomic binning, comparative biology and taxonomic classification.</title>
        <authorList>
            <person name="Goeker M."/>
        </authorList>
    </citation>
    <scope>NUCLEOTIDE SEQUENCE [LARGE SCALE GENOMIC DNA]</scope>
    <source>
        <strain evidence="5 6">DSM 11170</strain>
    </source>
</reference>
<dbReference type="InterPro" id="IPR044946">
    <property type="entry name" value="Restrct_endonuc_typeI_TRD_sf"/>
</dbReference>
<evidence type="ECO:0000256" key="1">
    <source>
        <dbReference type="ARBA" id="ARBA00010923"/>
    </source>
</evidence>
<comment type="similarity">
    <text evidence="1">Belongs to the type-I restriction system S methylase family.</text>
</comment>